<evidence type="ECO:0000313" key="4">
    <source>
        <dbReference type="Proteomes" id="UP000501690"/>
    </source>
</evidence>
<proteinExistence type="predicted"/>
<dbReference type="EMBL" id="CP039350">
    <property type="protein sequence ID" value="QCD96879.1"/>
    <property type="molecule type" value="Genomic_DNA"/>
</dbReference>
<sequence>MNLPVHGTTSPDPSPHSCVQTTHISQTRSTIALRSLSAARRNLCRPPDGTASSPGSIQTHYFKVYRLVEHTLLSGATQCRDTPCWSYRLADTRKSRGAIPVALFF</sequence>
<dbReference type="Proteomes" id="UP000501690">
    <property type="component" value="Linkage Group LG6"/>
</dbReference>
<evidence type="ECO:0000313" key="3">
    <source>
        <dbReference type="EMBL" id="QCD96880.1"/>
    </source>
</evidence>
<evidence type="ECO:0000313" key="2">
    <source>
        <dbReference type="EMBL" id="QCD96879.1"/>
    </source>
</evidence>
<dbReference type="AlphaFoldDB" id="A0A4D6M673"/>
<feature type="region of interest" description="Disordered" evidence="1">
    <location>
        <begin position="1"/>
        <end position="20"/>
    </location>
</feature>
<evidence type="ECO:0000256" key="1">
    <source>
        <dbReference type="SAM" id="MobiDB-lite"/>
    </source>
</evidence>
<name>A0A4D6M673_VIGUN</name>
<gene>
    <name evidence="2" type="ORF">DEO72_LG6g1589</name>
    <name evidence="3" type="ORF">DEO72_LG6g1590</name>
</gene>
<organism evidence="2 4">
    <name type="scientific">Vigna unguiculata</name>
    <name type="common">Cowpea</name>
    <dbReference type="NCBI Taxonomy" id="3917"/>
    <lineage>
        <taxon>Eukaryota</taxon>
        <taxon>Viridiplantae</taxon>
        <taxon>Streptophyta</taxon>
        <taxon>Embryophyta</taxon>
        <taxon>Tracheophyta</taxon>
        <taxon>Spermatophyta</taxon>
        <taxon>Magnoliopsida</taxon>
        <taxon>eudicotyledons</taxon>
        <taxon>Gunneridae</taxon>
        <taxon>Pentapetalae</taxon>
        <taxon>rosids</taxon>
        <taxon>fabids</taxon>
        <taxon>Fabales</taxon>
        <taxon>Fabaceae</taxon>
        <taxon>Papilionoideae</taxon>
        <taxon>50 kb inversion clade</taxon>
        <taxon>NPAAA clade</taxon>
        <taxon>indigoferoid/millettioid clade</taxon>
        <taxon>Phaseoleae</taxon>
        <taxon>Vigna</taxon>
    </lineage>
</organism>
<reference evidence="2 4" key="1">
    <citation type="submission" date="2019-04" db="EMBL/GenBank/DDBJ databases">
        <title>An improved genome assembly and genetic linkage map for asparagus bean, Vigna unguiculata ssp. sesquipedialis.</title>
        <authorList>
            <person name="Xia Q."/>
            <person name="Zhang R."/>
            <person name="Dong Y."/>
        </authorList>
    </citation>
    <scope>NUCLEOTIDE SEQUENCE [LARGE SCALE GENOMIC DNA]</scope>
    <source>
        <tissue evidence="2">Leaf</tissue>
    </source>
</reference>
<dbReference type="EMBL" id="CP039350">
    <property type="protein sequence ID" value="QCD96880.1"/>
    <property type="molecule type" value="Genomic_DNA"/>
</dbReference>
<feature type="compositionally biased region" description="Polar residues" evidence="1">
    <location>
        <begin position="7"/>
        <end position="20"/>
    </location>
</feature>
<accession>A0A4D6M673</accession>
<keyword evidence="4" id="KW-1185">Reference proteome</keyword>
<protein>
    <submittedName>
        <fullName evidence="2">Uncharacterized protein</fullName>
    </submittedName>
</protein>